<accession>A0A0C3JKB5</accession>
<gene>
    <name evidence="1" type="ORF">M404DRAFT_22078</name>
</gene>
<organism evidence="1 2">
    <name type="scientific">Pisolithus tinctorius Marx 270</name>
    <dbReference type="NCBI Taxonomy" id="870435"/>
    <lineage>
        <taxon>Eukaryota</taxon>
        <taxon>Fungi</taxon>
        <taxon>Dikarya</taxon>
        <taxon>Basidiomycota</taxon>
        <taxon>Agaricomycotina</taxon>
        <taxon>Agaricomycetes</taxon>
        <taxon>Agaricomycetidae</taxon>
        <taxon>Boletales</taxon>
        <taxon>Sclerodermatineae</taxon>
        <taxon>Pisolithaceae</taxon>
        <taxon>Pisolithus</taxon>
    </lineage>
</organism>
<reference evidence="1 2" key="1">
    <citation type="submission" date="2014-04" db="EMBL/GenBank/DDBJ databases">
        <authorList>
            <consortium name="DOE Joint Genome Institute"/>
            <person name="Kuo A."/>
            <person name="Kohler A."/>
            <person name="Costa M.D."/>
            <person name="Nagy L.G."/>
            <person name="Floudas D."/>
            <person name="Copeland A."/>
            <person name="Barry K.W."/>
            <person name="Cichocki N."/>
            <person name="Veneault-Fourrey C."/>
            <person name="LaButti K."/>
            <person name="Lindquist E.A."/>
            <person name="Lipzen A."/>
            <person name="Lundell T."/>
            <person name="Morin E."/>
            <person name="Murat C."/>
            <person name="Sun H."/>
            <person name="Tunlid A."/>
            <person name="Henrissat B."/>
            <person name="Grigoriev I.V."/>
            <person name="Hibbett D.S."/>
            <person name="Martin F."/>
            <person name="Nordberg H.P."/>
            <person name="Cantor M.N."/>
            <person name="Hua S.X."/>
        </authorList>
    </citation>
    <scope>NUCLEOTIDE SEQUENCE [LARGE SCALE GENOMIC DNA]</scope>
    <source>
        <strain evidence="1 2">Marx 270</strain>
    </source>
</reference>
<proteinExistence type="predicted"/>
<keyword evidence="2" id="KW-1185">Reference proteome</keyword>
<name>A0A0C3JKB5_PISTI</name>
<sequence>MVETQPGTAIDHLPVEVFSRVLSMALSVDDYGEWGGVRCQKQQSMSVSRRWRDVVFNSPSLWTAICAIITPELSHFDYKGVNIHGCSSSSGGLPSVFDKVHYTCFRFLAQDSASTMCRTFPNSWGDLERVTFVVEAILELERAKASDATVARAVHTYQAWKQTGRIFSMLYDSLNESRTFEVDQFPLTMPTRVTFLTRTLHMVCNFTHGEPYAPLRRSYFATFIVRDLSHVPPRVVNTHLRQAIPWRELTDKFRKVLEDEHCGSVVDYDSEDEGGSKGDH</sequence>
<dbReference type="AlphaFoldDB" id="A0A0C3JKB5"/>
<protein>
    <submittedName>
        <fullName evidence="1">Uncharacterized protein</fullName>
    </submittedName>
</protein>
<dbReference type="Gene3D" id="1.20.1280.50">
    <property type="match status" value="1"/>
</dbReference>
<dbReference type="InParanoid" id="A0A0C3JKB5"/>
<reference evidence="2" key="2">
    <citation type="submission" date="2015-01" db="EMBL/GenBank/DDBJ databases">
        <title>Evolutionary Origins and Diversification of the Mycorrhizal Mutualists.</title>
        <authorList>
            <consortium name="DOE Joint Genome Institute"/>
            <consortium name="Mycorrhizal Genomics Consortium"/>
            <person name="Kohler A."/>
            <person name="Kuo A."/>
            <person name="Nagy L.G."/>
            <person name="Floudas D."/>
            <person name="Copeland A."/>
            <person name="Barry K.W."/>
            <person name="Cichocki N."/>
            <person name="Veneault-Fourrey C."/>
            <person name="LaButti K."/>
            <person name="Lindquist E.A."/>
            <person name="Lipzen A."/>
            <person name="Lundell T."/>
            <person name="Morin E."/>
            <person name="Murat C."/>
            <person name="Riley R."/>
            <person name="Ohm R."/>
            <person name="Sun H."/>
            <person name="Tunlid A."/>
            <person name="Henrissat B."/>
            <person name="Grigoriev I.V."/>
            <person name="Hibbett D.S."/>
            <person name="Martin F."/>
        </authorList>
    </citation>
    <scope>NUCLEOTIDE SEQUENCE [LARGE SCALE GENOMIC DNA]</scope>
    <source>
        <strain evidence="2">Marx 270</strain>
    </source>
</reference>
<dbReference type="Proteomes" id="UP000054217">
    <property type="component" value="Unassembled WGS sequence"/>
</dbReference>
<evidence type="ECO:0000313" key="1">
    <source>
        <dbReference type="EMBL" id="KIO09588.1"/>
    </source>
</evidence>
<dbReference type="HOGENOM" id="CLU_994390_0_0_1"/>
<dbReference type="EMBL" id="KN831954">
    <property type="protein sequence ID" value="KIO09588.1"/>
    <property type="molecule type" value="Genomic_DNA"/>
</dbReference>
<evidence type="ECO:0000313" key="2">
    <source>
        <dbReference type="Proteomes" id="UP000054217"/>
    </source>
</evidence>